<evidence type="ECO:0000256" key="1">
    <source>
        <dbReference type="ARBA" id="ARBA00023015"/>
    </source>
</evidence>
<dbReference type="SMART" id="SM00717">
    <property type="entry name" value="SANT"/>
    <property type="match status" value="3"/>
</dbReference>
<dbReference type="Proteomes" id="UP000813444">
    <property type="component" value="Unassembled WGS sequence"/>
</dbReference>
<dbReference type="GO" id="GO:0001006">
    <property type="term" value="F:RNA polymerase III type 3 promoter sequence-specific DNA binding"/>
    <property type="evidence" value="ECO:0007669"/>
    <property type="project" value="TreeGrafter"/>
</dbReference>
<feature type="domain" description="Myb-like" evidence="6">
    <location>
        <begin position="111"/>
        <end position="162"/>
    </location>
</feature>
<dbReference type="InterPro" id="IPR009057">
    <property type="entry name" value="Homeodomain-like_sf"/>
</dbReference>
<proteinExistence type="predicted"/>
<feature type="region of interest" description="Disordered" evidence="5">
    <location>
        <begin position="151"/>
        <end position="224"/>
    </location>
</feature>
<dbReference type="PROSITE" id="PS50090">
    <property type="entry name" value="MYB_LIKE"/>
    <property type="match status" value="3"/>
</dbReference>
<dbReference type="EMBL" id="JAGPNK010000011">
    <property type="protein sequence ID" value="KAH7311357.1"/>
    <property type="molecule type" value="Genomic_DNA"/>
</dbReference>
<keyword evidence="4" id="KW-0539">Nucleus</keyword>
<feature type="domain" description="HTH myb-type" evidence="7">
    <location>
        <begin position="62"/>
        <end position="114"/>
    </location>
</feature>
<protein>
    <submittedName>
        <fullName evidence="8">Uncharacterized protein</fullName>
    </submittedName>
</protein>
<evidence type="ECO:0000313" key="9">
    <source>
        <dbReference type="Proteomes" id="UP000813444"/>
    </source>
</evidence>
<dbReference type="Gene3D" id="1.10.10.60">
    <property type="entry name" value="Homeodomain-like"/>
    <property type="match status" value="3"/>
</dbReference>
<dbReference type="InterPro" id="IPR051575">
    <property type="entry name" value="Myb-like_DNA-bd"/>
</dbReference>
<dbReference type="PANTHER" id="PTHR46621">
    <property type="entry name" value="SNRNA-ACTIVATING PROTEIN COMPLEX SUBUNIT 4"/>
    <property type="match status" value="1"/>
</dbReference>
<dbReference type="AlphaFoldDB" id="A0A8K0SL75"/>
<sequence>MDSVERRIPKRWTDAEDKILYEEAKSQLASGQVKDWNRIAAKLPGRTNKDCRKRWINKVCGSLKKGAWDENEDERLREAVRVHGQRWAVIANIVGLRSPDQCAKRWQYSLDPRLEHGGWSPEEDDVLLELVRAHGRDWKLLHDQEFPTRSRNELKNRYSTLTRRSNQRSESRSTCSGSSPRGLEDWPQQPEDEVNTALARSGRDNSSSHRVASSAQDQWGGSRKDEFMMDNWADTMGTDWFQQLPTPFPSSAPSVVLSTGDGGSCSSSRGGVAFDDPFSLARSEASALAPSMMKTDEVMDPLQDSSAMQWNSESADHAFFPLDSGMTQDWKDNETLMSGTHAQTDLMGSTKEGEIDLTDPEVWNAANTKILRQDQAVRRVSLTVNQCDPRTLEDLLSYVRVLKGKVKLEIDL</sequence>
<evidence type="ECO:0000259" key="7">
    <source>
        <dbReference type="PROSITE" id="PS51294"/>
    </source>
</evidence>
<keyword evidence="1" id="KW-0805">Transcription regulation</keyword>
<evidence type="ECO:0000256" key="4">
    <source>
        <dbReference type="ARBA" id="ARBA00023242"/>
    </source>
</evidence>
<dbReference type="InterPro" id="IPR001005">
    <property type="entry name" value="SANT/Myb"/>
</dbReference>
<reference evidence="8" key="1">
    <citation type="journal article" date="2021" name="Nat. Commun.">
        <title>Genetic determinants of endophytism in the Arabidopsis root mycobiome.</title>
        <authorList>
            <person name="Mesny F."/>
            <person name="Miyauchi S."/>
            <person name="Thiergart T."/>
            <person name="Pickel B."/>
            <person name="Atanasova L."/>
            <person name="Karlsson M."/>
            <person name="Huettel B."/>
            <person name="Barry K.W."/>
            <person name="Haridas S."/>
            <person name="Chen C."/>
            <person name="Bauer D."/>
            <person name="Andreopoulos W."/>
            <person name="Pangilinan J."/>
            <person name="LaButti K."/>
            <person name="Riley R."/>
            <person name="Lipzen A."/>
            <person name="Clum A."/>
            <person name="Drula E."/>
            <person name="Henrissat B."/>
            <person name="Kohler A."/>
            <person name="Grigoriev I.V."/>
            <person name="Martin F.M."/>
            <person name="Hacquard S."/>
        </authorList>
    </citation>
    <scope>NUCLEOTIDE SEQUENCE</scope>
    <source>
        <strain evidence="8">MPI-CAGE-CH-0235</strain>
    </source>
</reference>
<evidence type="ECO:0000256" key="2">
    <source>
        <dbReference type="ARBA" id="ARBA00023125"/>
    </source>
</evidence>
<feature type="compositionally biased region" description="Polar residues" evidence="5">
    <location>
        <begin position="208"/>
        <end position="219"/>
    </location>
</feature>
<dbReference type="SUPFAM" id="SSF46689">
    <property type="entry name" value="Homeodomain-like"/>
    <property type="match status" value="2"/>
</dbReference>
<accession>A0A8K0SL75</accession>
<dbReference type="OrthoDB" id="2143914at2759"/>
<evidence type="ECO:0000313" key="8">
    <source>
        <dbReference type="EMBL" id="KAH7311357.1"/>
    </source>
</evidence>
<dbReference type="InterPro" id="IPR017930">
    <property type="entry name" value="Myb_dom"/>
</dbReference>
<feature type="compositionally biased region" description="Low complexity" evidence="5">
    <location>
        <begin position="172"/>
        <end position="181"/>
    </location>
</feature>
<evidence type="ECO:0000256" key="3">
    <source>
        <dbReference type="ARBA" id="ARBA00023163"/>
    </source>
</evidence>
<organism evidence="8 9">
    <name type="scientific">Stachybotrys elegans</name>
    <dbReference type="NCBI Taxonomy" id="80388"/>
    <lineage>
        <taxon>Eukaryota</taxon>
        <taxon>Fungi</taxon>
        <taxon>Dikarya</taxon>
        <taxon>Ascomycota</taxon>
        <taxon>Pezizomycotina</taxon>
        <taxon>Sordariomycetes</taxon>
        <taxon>Hypocreomycetidae</taxon>
        <taxon>Hypocreales</taxon>
        <taxon>Stachybotryaceae</taxon>
        <taxon>Stachybotrys</taxon>
    </lineage>
</organism>
<dbReference type="GO" id="GO:0000978">
    <property type="term" value="F:RNA polymerase II cis-regulatory region sequence-specific DNA binding"/>
    <property type="evidence" value="ECO:0007669"/>
    <property type="project" value="TreeGrafter"/>
</dbReference>
<feature type="domain" description="Myb-like" evidence="6">
    <location>
        <begin position="60"/>
        <end position="110"/>
    </location>
</feature>
<keyword evidence="9" id="KW-1185">Reference proteome</keyword>
<comment type="caution">
    <text evidence="8">The sequence shown here is derived from an EMBL/GenBank/DDBJ whole genome shotgun (WGS) entry which is preliminary data.</text>
</comment>
<dbReference type="GO" id="GO:0042796">
    <property type="term" value="P:snRNA transcription by RNA polymerase III"/>
    <property type="evidence" value="ECO:0007669"/>
    <property type="project" value="TreeGrafter"/>
</dbReference>
<dbReference type="GO" id="GO:0042795">
    <property type="term" value="P:snRNA transcription by RNA polymerase II"/>
    <property type="evidence" value="ECO:0007669"/>
    <property type="project" value="TreeGrafter"/>
</dbReference>
<name>A0A8K0SL75_9HYPO</name>
<gene>
    <name evidence="8" type="ORF">B0I35DRAFT_437949</name>
</gene>
<feature type="domain" description="Myb-like" evidence="6">
    <location>
        <begin position="11"/>
        <end position="59"/>
    </location>
</feature>
<keyword evidence="2" id="KW-0238">DNA-binding</keyword>
<dbReference type="PANTHER" id="PTHR46621:SF1">
    <property type="entry name" value="SNRNA-ACTIVATING PROTEIN COMPLEX SUBUNIT 4"/>
    <property type="match status" value="1"/>
</dbReference>
<evidence type="ECO:0000256" key="5">
    <source>
        <dbReference type="SAM" id="MobiDB-lite"/>
    </source>
</evidence>
<dbReference type="Pfam" id="PF13921">
    <property type="entry name" value="Myb_DNA-bind_6"/>
    <property type="match status" value="1"/>
</dbReference>
<evidence type="ECO:0000259" key="6">
    <source>
        <dbReference type="PROSITE" id="PS50090"/>
    </source>
</evidence>
<dbReference type="Pfam" id="PF00249">
    <property type="entry name" value="Myb_DNA-binding"/>
    <property type="match status" value="1"/>
</dbReference>
<dbReference type="PROSITE" id="PS51294">
    <property type="entry name" value="HTH_MYB"/>
    <property type="match status" value="2"/>
</dbReference>
<keyword evidence="3" id="KW-0804">Transcription</keyword>
<dbReference type="GO" id="GO:0019185">
    <property type="term" value="C:snRNA-activating protein complex"/>
    <property type="evidence" value="ECO:0007669"/>
    <property type="project" value="TreeGrafter"/>
</dbReference>
<feature type="domain" description="HTH myb-type" evidence="7">
    <location>
        <begin position="116"/>
        <end position="166"/>
    </location>
</feature>
<dbReference type="CDD" id="cd00167">
    <property type="entry name" value="SANT"/>
    <property type="match status" value="3"/>
</dbReference>